<keyword evidence="11" id="KW-1133">Transmembrane helix</keyword>
<dbReference type="Gene3D" id="2.60.40.420">
    <property type="entry name" value="Cupredoxins - blue copper proteins"/>
    <property type="match status" value="1"/>
</dbReference>
<organism evidence="14 15">
    <name type="scientific">Lupinus angustifolius</name>
    <name type="common">Narrow-leaved blue lupine</name>
    <dbReference type="NCBI Taxonomy" id="3871"/>
    <lineage>
        <taxon>Eukaryota</taxon>
        <taxon>Viridiplantae</taxon>
        <taxon>Streptophyta</taxon>
        <taxon>Embryophyta</taxon>
        <taxon>Tracheophyta</taxon>
        <taxon>Spermatophyta</taxon>
        <taxon>Magnoliopsida</taxon>
        <taxon>eudicotyledons</taxon>
        <taxon>Gunneridae</taxon>
        <taxon>Pentapetalae</taxon>
        <taxon>rosids</taxon>
        <taxon>fabids</taxon>
        <taxon>Fabales</taxon>
        <taxon>Fabaceae</taxon>
        <taxon>Papilionoideae</taxon>
        <taxon>50 kb inversion clade</taxon>
        <taxon>genistoids sensu lato</taxon>
        <taxon>core genistoids</taxon>
        <taxon>Genisteae</taxon>
        <taxon>Lupinus</taxon>
    </lineage>
</organism>
<dbReference type="GO" id="GO:0005886">
    <property type="term" value="C:plasma membrane"/>
    <property type="evidence" value="ECO:0007669"/>
    <property type="project" value="UniProtKB-SubCell"/>
</dbReference>
<keyword evidence="11" id="KW-0812">Transmembrane</keyword>
<keyword evidence="2" id="KW-1003">Cell membrane</keyword>
<evidence type="ECO:0000313" key="14">
    <source>
        <dbReference type="EMBL" id="OIW20993.1"/>
    </source>
</evidence>
<dbReference type="Gramene" id="OIW20993">
    <property type="protein sequence ID" value="OIW20993"/>
    <property type="gene ID" value="TanjilG_27338"/>
</dbReference>
<keyword evidence="6" id="KW-1015">Disulfide bond</keyword>
<dbReference type="STRING" id="3871.A0A394DD88"/>
<dbReference type="GO" id="GO:0098552">
    <property type="term" value="C:side of membrane"/>
    <property type="evidence" value="ECO:0007669"/>
    <property type="project" value="UniProtKB-KW"/>
</dbReference>
<keyword evidence="5 11" id="KW-0472">Membrane</keyword>
<dbReference type="KEGG" id="lang:109339164"/>
<evidence type="ECO:0000256" key="4">
    <source>
        <dbReference type="ARBA" id="ARBA00022729"/>
    </source>
</evidence>
<feature type="signal peptide" evidence="12">
    <location>
        <begin position="1"/>
        <end position="30"/>
    </location>
</feature>
<comment type="similarity">
    <text evidence="9">Belongs to the early nodulin-like (ENODL) family.</text>
</comment>
<dbReference type="SUPFAM" id="SSF49503">
    <property type="entry name" value="Cupredoxins"/>
    <property type="match status" value="1"/>
</dbReference>
<evidence type="ECO:0000256" key="11">
    <source>
        <dbReference type="SAM" id="Phobius"/>
    </source>
</evidence>
<evidence type="ECO:0000256" key="7">
    <source>
        <dbReference type="ARBA" id="ARBA00023180"/>
    </source>
</evidence>
<dbReference type="FunFam" id="2.60.40.420:FF:000010">
    <property type="entry name" value="Early nodulin-like protein 1"/>
    <property type="match status" value="1"/>
</dbReference>
<dbReference type="GO" id="GO:0009055">
    <property type="term" value="F:electron transfer activity"/>
    <property type="evidence" value="ECO:0007669"/>
    <property type="project" value="InterPro"/>
</dbReference>
<protein>
    <recommendedName>
        <fullName evidence="13">Phytocyanin domain-containing protein</fullName>
    </recommendedName>
</protein>
<dbReference type="PANTHER" id="PTHR33021">
    <property type="entry name" value="BLUE COPPER PROTEIN"/>
    <property type="match status" value="1"/>
</dbReference>
<feature type="chain" id="PRO_5017265996" description="Phytocyanin domain-containing protein" evidence="12">
    <location>
        <begin position="31"/>
        <end position="190"/>
    </location>
</feature>
<evidence type="ECO:0000256" key="2">
    <source>
        <dbReference type="ARBA" id="ARBA00022475"/>
    </source>
</evidence>
<evidence type="ECO:0000256" key="9">
    <source>
        <dbReference type="ARBA" id="ARBA00035011"/>
    </source>
</evidence>
<gene>
    <name evidence="14" type="ORF">TanjilG_27338</name>
</gene>
<dbReference type="OrthoDB" id="2015640at2759"/>
<comment type="subcellular location">
    <subcellularLocation>
        <location evidence="1">Cell membrane</location>
        <topology evidence="1">Lipid-anchor</topology>
        <topology evidence="1">GPI-anchor</topology>
    </subcellularLocation>
</comment>
<evidence type="ECO:0000256" key="1">
    <source>
        <dbReference type="ARBA" id="ARBA00004609"/>
    </source>
</evidence>
<dbReference type="EMBL" id="MLAU01017617">
    <property type="protein sequence ID" value="OIW20993.1"/>
    <property type="molecule type" value="Genomic_DNA"/>
</dbReference>
<dbReference type="InterPro" id="IPR039391">
    <property type="entry name" value="Phytocyanin-like"/>
</dbReference>
<keyword evidence="8" id="KW-0449">Lipoprotein</keyword>
<keyword evidence="3" id="KW-0336">GPI-anchor</keyword>
<evidence type="ECO:0000256" key="5">
    <source>
        <dbReference type="ARBA" id="ARBA00023136"/>
    </source>
</evidence>
<dbReference type="InterPro" id="IPR041846">
    <property type="entry name" value="ENL_dom"/>
</dbReference>
<evidence type="ECO:0000256" key="3">
    <source>
        <dbReference type="ARBA" id="ARBA00022622"/>
    </source>
</evidence>
<evidence type="ECO:0000256" key="8">
    <source>
        <dbReference type="ARBA" id="ARBA00023288"/>
    </source>
</evidence>
<accession>A0A394DD88</accession>
<dbReference type="Pfam" id="PF02298">
    <property type="entry name" value="Cu_bind_like"/>
    <property type="match status" value="1"/>
</dbReference>
<comment type="caution">
    <text evidence="14">The sequence shown here is derived from an EMBL/GenBank/DDBJ whole genome shotgun (WGS) entry which is preliminary data.</text>
</comment>
<dbReference type="InterPro" id="IPR003245">
    <property type="entry name" value="Phytocyanin_dom"/>
</dbReference>
<evidence type="ECO:0000259" key="13">
    <source>
        <dbReference type="PROSITE" id="PS51485"/>
    </source>
</evidence>
<dbReference type="Proteomes" id="UP000188354">
    <property type="component" value="Unassembled WGS sequence"/>
</dbReference>
<keyword evidence="7" id="KW-0325">Glycoprotein</keyword>
<evidence type="ECO:0000256" key="10">
    <source>
        <dbReference type="SAM" id="MobiDB-lite"/>
    </source>
</evidence>
<sequence>MAMGAGQSFLSLLLLVIPVLILSSLSQATATKYYVGGNEGWVLKPNVSYNDWASKTRFKVNDTLYFKYQVGHDSVLVVTEEAYDTCNTSHPIHNMEKGDSETTLNKPGPFYFISGQVDHCKQGQKLAVVVISSPPSSAPSPSNVPSTPGTHDHSENHAPAPAPTQSAASLTLSGSVGVAMALGFGMVLFF</sequence>
<dbReference type="CDD" id="cd11019">
    <property type="entry name" value="OsENODL1_like"/>
    <property type="match status" value="1"/>
</dbReference>
<evidence type="ECO:0000256" key="12">
    <source>
        <dbReference type="SAM" id="SignalP"/>
    </source>
</evidence>
<dbReference type="AlphaFoldDB" id="A0A394DD88"/>
<keyword evidence="4 12" id="KW-0732">Signal</keyword>
<dbReference type="InterPro" id="IPR008972">
    <property type="entry name" value="Cupredoxin"/>
</dbReference>
<evidence type="ECO:0000313" key="15">
    <source>
        <dbReference type="Proteomes" id="UP000188354"/>
    </source>
</evidence>
<feature type="transmembrane region" description="Helical" evidence="11">
    <location>
        <begin position="167"/>
        <end position="189"/>
    </location>
</feature>
<dbReference type="PROSITE" id="PS51485">
    <property type="entry name" value="PHYTOCYANIN"/>
    <property type="match status" value="1"/>
</dbReference>
<name>A0A394DD88_LUPAN</name>
<feature type="region of interest" description="Disordered" evidence="10">
    <location>
        <begin position="132"/>
        <end position="167"/>
    </location>
</feature>
<evidence type="ECO:0000256" key="6">
    <source>
        <dbReference type="ARBA" id="ARBA00023157"/>
    </source>
</evidence>
<keyword evidence="15" id="KW-1185">Reference proteome</keyword>
<feature type="compositionally biased region" description="Low complexity" evidence="10">
    <location>
        <begin position="132"/>
        <end position="148"/>
    </location>
</feature>
<proteinExistence type="inferred from homology"/>
<dbReference type="PANTHER" id="PTHR33021:SF185">
    <property type="entry name" value="EARLY NODULIN-LIKE PROTEIN 3-RELATED"/>
    <property type="match status" value="1"/>
</dbReference>
<feature type="domain" description="Phytocyanin" evidence="13">
    <location>
        <begin position="31"/>
        <end position="132"/>
    </location>
</feature>
<reference evidence="14 15" key="1">
    <citation type="journal article" date="2017" name="Plant Biotechnol. J.">
        <title>A comprehensive draft genome sequence for lupin (Lupinus angustifolius), an emerging health food: insights into plant-microbe interactions and legume evolution.</title>
        <authorList>
            <person name="Hane J.K."/>
            <person name="Ming Y."/>
            <person name="Kamphuis L.G."/>
            <person name="Nelson M.N."/>
            <person name="Garg G."/>
            <person name="Atkins C.A."/>
            <person name="Bayer P.E."/>
            <person name="Bravo A."/>
            <person name="Bringans S."/>
            <person name="Cannon S."/>
            <person name="Edwards D."/>
            <person name="Foley R."/>
            <person name="Gao L.L."/>
            <person name="Harrison M.J."/>
            <person name="Huang W."/>
            <person name="Hurgobin B."/>
            <person name="Li S."/>
            <person name="Liu C.W."/>
            <person name="McGrath A."/>
            <person name="Morahan G."/>
            <person name="Murray J."/>
            <person name="Weller J."/>
            <person name="Jian J."/>
            <person name="Singh K.B."/>
        </authorList>
    </citation>
    <scope>NUCLEOTIDE SEQUENCE [LARGE SCALE GENOMIC DNA]</scope>
    <source>
        <strain evidence="15">cv. Tanjil</strain>
        <tissue evidence="14">Whole plant</tissue>
    </source>
</reference>